<dbReference type="AlphaFoldDB" id="A0A0R3MN46"/>
<sequence>MADKSLNGAKLEKIPIHFQLGDNLIDGAVVRPLTFQGFVDCIIEAQAMKQPTSFDARMRRVRMIRQVAYHINGTVVPMSMEDVLKLPIPDTRKISAKLDDNEGKAGKIIRDGDGIDQAITYELGTPIPVGAGKEPIRELEFHASTYGDIEDVMAADNPMAQTAKLIETVAKPLGSTLMQLPSWAINQISVADGITISKDILPRFLGSPDE</sequence>
<organism evidence="1 2">
    <name type="scientific">Bradyrhizobium lablabi</name>
    <dbReference type="NCBI Taxonomy" id="722472"/>
    <lineage>
        <taxon>Bacteria</taxon>
        <taxon>Pseudomonadati</taxon>
        <taxon>Pseudomonadota</taxon>
        <taxon>Alphaproteobacteria</taxon>
        <taxon>Hyphomicrobiales</taxon>
        <taxon>Nitrobacteraceae</taxon>
        <taxon>Bradyrhizobium</taxon>
    </lineage>
</organism>
<protein>
    <submittedName>
        <fullName evidence="1">Uncharacterized protein</fullName>
    </submittedName>
</protein>
<dbReference type="RefSeq" id="WP_057859819.1">
    <property type="nucleotide sequence ID" value="NZ_LLYB01000081.1"/>
</dbReference>
<gene>
    <name evidence="1" type="ORF">CQ14_06845</name>
</gene>
<evidence type="ECO:0000313" key="1">
    <source>
        <dbReference type="EMBL" id="KRR21361.1"/>
    </source>
</evidence>
<dbReference type="Proteomes" id="UP000051660">
    <property type="component" value="Unassembled WGS sequence"/>
</dbReference>
<reference evidence="1 2" key="1">
    <citation type="submission" date="2014-03" db="EMBL/GenBank/DDBJ databases">
        <title>Bradyrhizobium valentinum sp. nov., isolated from effective nodules of Lupinus mariae-josephae, a lupine endemic of basic-lime soils in Eastern Spain.</title>
        <authorList>
            <person name="Duran D."/>
            <person name="Rey L."/>
            <person name="Navarro A."/>
            <person name="Busquets A."/>
            <person name="Imperial J."/>
            <person name="Ruiz-Argueso T."/>
        </authorList>
    </citation>
    <scope>NUCLEOTIDE SEQUENCE [LARGE SCALE GENOMIC DNA]</scope>
    <source>
        <strain evidence="1 2">CCBAU 23086</strain>
    </source>
</reference>
<name>A0A0R3MN46_9BRAD</name>
<accession>A0A0R3MN46</accession>
<comment type="caution">
    <text evidence="1">The sequence shown here is derived from an EMBL/GenBank/DDBJ whole genome shotgun (WGS) entry which is preliminary data.</text>
</comment>
<evidence type="ECO:0000313" key="2">
    <source>
        <dbReference type="Proteomes" id="UP000051660"/>
    </source>
</evidence>
<proteinExistence type="predicted"/>
<dbReference type="EMBL" id="LLYB01000081">
    <property type="protein sequence ID" value="KRR21361.1"/>
    <property type="molecule type" value="Genomic_DNA"/>
</dbReference>